<name>A0A9P9IY59_9HYPO</name>
<feature type="compositionally biased region" description="Basic and acidic residues" evidence="1">
    <location>
        <begin position="177"/>
        <end position="202"/>
    </location>
</feature>
<dbReference type="InterPro" id="IPR004827">
    <property type="entry name" value="bZIP"/>
</dbReference>
<sequence>MRPQRETKRPRYAESPESPDPEASIEESEPTMTSLEPQRKRTRYNEESPQQQMGYRIAATGLPLALPHHASPTPAPASYITSSSPSSARAQTATPLAQRSSNAPQLIGGSYTLQAAGLSIPTNIPAQEMRRRQAEMERELAYQEANPPALPMSQIPDLPPKPTAEDWVPFPDEPIPENEHRRIEAENNRIAKTNQRIERERNNQAAKKSRQKRLEALGNSQRITYDRSASGDWWRLRAMALGASASDYDEVPQQIKDGMVKVIEQRVTAVDEENENIRKQEEARKRIDRTRARAARKGEREASTPERRN</sequence>
<feature type="compositionally biased region" description="Low complexity" evidence="1">
    <location>
        <begin position="62"/>
        <end position="95"/>
    </location>
</feature>
<evidence type="ECO:0000256" key="1">
    <source>
        <dbReference type="SAM" id="MobiDB-lite"/>
    </source>
</evidence>
<feature type="region of interest" description="Disordered" evidence="1">
    <location>
        <begin position="129"/>
        <end position="215"/>
    </location>
</feature>
<dbReference type="AlphaFoldDB" id="A0A9P9IY59"/>
<organism evidence="3 4">
    <name type="scientific">Dactylonectria macrodidyma</name>
    <dbReference type="NCBI Taxonomy" id="307937"/>
    <lineage>
        <taxon>Eukaryota</taxon>
        <taxon>Fungi</taxon>
        <taxon>Dikarya</taxon>
        <taxon>Ascomycota</taxon>
        <taxon>Pezizomycotina</taxon>
        <taxon>Sordariomycetes</taxon>
        <taxon>Hypocreomycetidae</taxon>
        <taxon>Hypocreales</taxon>
        <taxon>Nectriaceae</taxon>
        <taxon>Dactylonectria</taxon>
    </lineage>
</organism>
<feature type="compositionally biased region" description="Acidic residues" evidence="1">
    <location>
        <begin position="17"/>
        <end position="29"/>
    </location>
</feature>
<protein>
    <recommendedName>
        <fullName evidence="2">BZIP domain-containing protein</fullName>
    </recommendedName>
</protein>
<dbReference type="GO" id="GO:0003700">
    <property type="term" value="F:DNA-binding transcription factor activity"/>
    <property type="evidence" value="ECO:0007669"/>
    <property type="project" value="InterPro"/>
</dbReference>
<dbReference type="Proteomes" id="UP000738349">
    <property type="component" value="Unassembled WGS sequence"/>
</dbReference>
<evidence type="ECO:0000313" key="4">
    <source>
        <dbReference type="Proteomes" id="UP000738349"/>
    </source>
</evidence>
<dbReference type="PROSITE" id="PS00036">
    <property type="entry name" value="BZIP_BASIC"/>
    <property type="match status" value="1"/>
</dbReference>
<gene>
    <name evidence="3" type="ORF">EDB81DRAFT_902472</name>
</gene>
<feature type="compositionally biased region" description="Basic and acidic residues" evidence="1">
    <location>
        <begin position="129"/>
        <end position="141"/>
    </location>
</feature>
<comment type="caution">
    <text evidence="3">The sequence shown here is derived from an EMBL/GenBank/DDBJ whole genome shotgun (WGS) entry which is preliminary data.</text>
</comment>
<feature type="region of interest" description="Disordered" evidence="1">
    <location>
        <begin position="1"/>
        <end position="104"/>
    </location>
</feature>
<evidence type="ECO:0000313" key="3">
    <source>
        <dbReference type="EMBL" id="KAH7136516.1"/>
    </source>
</evidence>
<reference evidence="3" key="1">
    <citation type="journal article" date="2021" name="Nat. Commun.">
        <title>Genetic determinants of endophytism in the Arabidopsis root mycobiome.</title>
        <authorList>
            <person name="Mesny F."/>
            <person name="Miyauchi S."/>
            <person name="Thiergart T."/>
            <person name="Pickel B."/>
            <person name="Atanasova L."/>
            <person name="Karlsson M."/>
            <person name="Huettel B."/>
            <person name="Barry K.W."/>
            <person name="Haridas S."/>
            <person name="Chen C."/>
            <person name="Bauer D."/>
            <person name="Andreopoulos W."/>
            <person name="Pangilinan J."/>
            <person name="LaButti K."/>
            <person name="Riley R."/>
            <person name="Lipzen A."/>
            <person name="Clum A."/>
            <person name="Drula E."/>
            <person name="Henrissat B."/>
            <person name="Kohler A."/>
            <person name="Grigoriev I.V."/>
            <person name="Martin F.M."/>
            <person name="Hacquard S."/>
        </authorList>
    </citation>
    <scope>NUCLEOTIDE SEQUENCE</scope>
    <source>
        <strain evidence="3">MPI-CAGE-AT-0147</strain>
    </source>
</reference>
<dbReference type="EMBL" id="JAGMUV010000013">
    <property type="protein sequence ID" value="KAH7136516.1"/>
    <property type="molecule type" value="Genomic_DNA"/>
</dbReference>
<evidence type="ECO:0000259" key="2">
    <source>
        <dbReference type="PROSITE" id="PS00036"/>
    </source>
</evidence>
<dbReference type="OrthoDB" id="4847496at2759"/>
<feature type="compositionally biased region" description="Basic and acidic residues" evidence="1">
    <location>
        <begin position="1"/>
        <end position="14"/>
    </location>
</feature>
<proteinExistence type="predicted"/>
<feature type="domain" description="BZIP" evidence="2">
    <location>
        <begin position="199"/>
        <end position="212"/>
    </location>
</feature>
<keyword evidence="4" id="KW-1185">Reference proteome</keyword>
<feature type="compositionally biased region" description="Basic and acidic residues" evidence="1">
    <location>
        <begin position="275"/>
        <end position="309"/>
    </location>
</feature>
<feature type="region of interest" description="Disordered" evidence="1">
    <location>
        <begin position="271"/>
        <end position="309"/>
    </location>
</feature>
<feature type="compositionally biased region" description="Basic and acidic residues" evidence="1">
    <location>
        <begin position="37"/>
        <end position="46"/>
    </location>
</feature>
<accession>A0A9P9IY59</accession>